<sequence>MSDPTRTVLAHSPDLMVVRFEFETGDRGALHSHPHVQSTFVQSGRYRFTVDGQTSEVGPGDAFIIPSGAEHGCLCLEKGVLIDSFTPRRDDFL</sequence>
<evidence type="ECO:0000313" key="3">
    <source>
        <dbReference type="Proteomes" id="UP001589795"/>
    </source>
</evidence>
<dbReference type="Proteomes" id="UP001589795">
    <property type="component" value="Unassembled WGS sequence"/>
</dbReference>
<evidence type="ECO:0000259" key="1">
    <source>
        <dbReference type="Pfam" id="PF07883"/>
    </source>
</evidence>
<feature type="domain" description="Cupin type-2" evidence="1">
    <location>
        <begin position="19"/>
        <end position="73"/>
    </location>
</feature>
<dbReference type="Pfam" id="PF07883">
    <property type="entry name" value="Cupin_2"/>
    <property type="match status" value="1"/>
</dbReference>
<dbReference type="PANTHER" id="PTHR40112:SF1">
    <property type="entry name" value="H2HPP ISOMERASE"/>
    <property type="match status" value="1"/>
</dbReference>
<dbReference type="EMBL" id="JBHLWQ010000106">
    <property type="protein sequence ID" value="MFC0200953.1"/>
    <property type="molecule type" value="Genomic_DNA"/>
</dbReference>
<dbReference type="InterPro" id="IPR011051">
    <property type="entry name" value="RmlC_Cupin_sf"/>
</dbReference>
<comment type="caution">
    <text evidence="2">The sequence shown here is derived from an EMBL/GenBank/DDBJ whole genome shotgun (WGS) entry which is preliminary data.</text>
</comment>
<dbReference type="InterPro" id="IPR052535">
    <property type="entry name" value="Bacilysin_H2HPP_isomerase"/>
</dbReference>
<dbReference type="InterPro" id="IPR014710">
    <property type="entry name" value="RmlC-like_jellyroll"/>
</dbReference>
<gene>
    <name evidence="2" type="ORF">ACFFIZ_11675</name>
</gene>
<dbReference type="InterPro" id="IPR025499">
    <property type="entry name" value="KdgF"/>
</dbReference>
<dbReference type="PIRSF" id="PIRSF029883">
    <property type="entry name" value="KdgF"/>
    <property type="match status" value="1"/>
</dbReference>
<dbReference type="PANTHER" id="PTHR40112">
    <property type="entry name" value="H2HPP ISOMERASE"/>
    <property type="match status" value="1"/>
</dbReference>
<dbReference type="Gene3D" id="2.60.120.10">
    <property type="entry name" value="Jelly Rolls"/>
    <property type="match status" value="1"/>
</dbReference>
<protein>
    <submittedName>
        <fullName evidence="2">Cupin domain-containing protein</fullName>
    </submittedName>
</protein>
<reference evidence="2 3" key="1">
    <citation type="submission" date="2024-09" db="EMBL/GenBank/DDBJ databases">
        <authorList>
            <person name="Sun Q."/>
            <person name="Mori K."/>
        </authorList>
    </citation>
    <scope>NUCLEOTIDE SEQUENCE [LARGE SCALE GENOMIC DNA]</scope>
    <source>
        <strain evidence="2 3">CCM 7904</strain>
    </source>
</reference>
<accession>A0ABV6CJM5</accession>
<dbReference type="SUPFAM" id="SSF51182">
    <property type="entry name" value="RmlC-like cupins"/>
    <property type="match status" value="1"/>
</dbReference>
<name>A0ABV6CJM5_9RHOB</name>
<dbReference type="RefSeq" id="WP_265507898.1">
    <property type="nucleotide sequence ID" value="NZ_JAOTBE010000046.1"/>
</dbReference>
<proteinExistence type="predicted"/>
<dbReference type="CDD" id="cd02238">
    <property type="entry name" value="cupin_KdgF"/>
    <property type="match status" value="1"/>
</dbReference>
<organism evidence="2 3">
    <name type="scientific">Paracoccus rhizosphaerae</name>
    <dbReference type="NCBI Taxonomy" id="1133347"/>
    <lineage>
        <taxon>Bacteria</taxon>
        <taxon>Pseudomonadati</taxon>
        <taxon>Pseudomonadota</taxon>
        <taxon>Alphaproteobacteria</taxon>
        <taxon>Rhodobacterales</taxon>
        <taxon>Paracoccaceae</taxon>
        <taxon>Paracoccus</taxon>
    </lineage>
</organism>
<evidence type="ECO:0000313" key="2">
    <source>
        <dbReference type="EMBL" id="MFC0200953.1"/>
    </source>
</evidence>
<dbReference type="InterPro" id="IPR013096">
    <property type="entry name" value="Cupin_2"/>
</dbReference>
<keyword evidence="3" id="KW-1185">Reference proteome</keyword>